<protein>
    <submittedName>
        <fullName evidence="1">Uncharacterized protein</fullName>
    </submittedName>
</protein>
<accession>A0A0D0VBZ6</accession>
<evidence type="ECO:0000313" key="1">
    <source>
        <dbReference type="EMBL" id="KIR43979.1"/>
    </source>
</evidence>
<dbReference type="EMBL" id="KN848049">
    <property type="protein sequence ID" value="KIR43979.1"/>
    <property type="molecule type" value="Genomic_DNA"/>
</dbReference>
<dbReference type="AlphaFoldDB" id="A0A0D0VBZ6"/>
<name>A0A0D0VBZ6_CRYGA</name>
<organism evidence="1">
    <name type="scientific">Cryptococcus bacillisporus CA1280</name>
    <dbReference type="NCBI Taxonomy" id="1296109"/>
    <lineage>
        <taxon>Eukaryota</taxon>
        <taxon>Fungi</taxon>
        <taxon>Dikarya</taxon>
        <taxon>Basidiomycota</taxon>
        <taxon>Agaricomycotina</taxon>
        <taxon>Tremellomycetes</taxon>
        <taxon>Tremellales</taxon>
        <taxon>Cryptococcaceae</taxon>
        <taxon>Cryptococcus</taxon>
        <taxon>Cryptococcus gattii species complex</taxon>
    </lineage>
</organism>
<sequence>MESAFESREVFLLFLVPFYGEAASREIIFKYELFHKGLQGKPAGLKA</sequence>
<gene>
    <name evidence="1" type="ORF">I312_06820</name>
</gene>
<proteinExistence type="predicted"/>
<reference evidence="1" key="1">
    <citation type="submission" date="2015-01" db="EMBL/GenBank/DDBJ databases">
        <title>The Genome Sequence of Cryptococcus gattii CA1280.</title>
        <authorList>
            <consortium name="The Broad Institute Genomics Platform"/>
            <person name="Cuomo C."/>
            <person name="Litvintseva A."/>
            <person name="Chen Y."/>
            <person name="Heitman J."/>
            <person name="Sun S."/>
            <person name="Springer D."/>
            <person name="Dromer F."/>
            <person name="Young S."/>
            <person name="Zeng Q."/>
            <person name="Gargeya S."/>
            <person name="Abouelleil A."/>
            <person name="Alvarado L."/>
            <person name="Chapman S.B."/>
            <person name="Gainer-Dewar J."/>
            <person name="Goldberg J."/>
            <person name="Griggs A."/>
            <person name="Gujja S."/>
            <person name="Hansen M."/>
            <person name="Howarth C."/>
            <person name="Imamovic A."/>
            <person name="Larimer J."/>
            <person name="Murphy C."/>
            <person name="Naylor J."/>
            <person name="Pearson M."/>
            <person name="Priest M."/>
            <person name="Roberts A."/>
            <person name="Saif S."/>
            <person name="Shea T."/>
            <person name="Sykes S."/>
            <person name="Wortman J."/>
            <person name="Nusbaum C."/>
            <person name="Birren B."/>
        </authorList>
    </citation>
    <scope>NUCLEOTIDE SEQUENCE [LARGE SCALE GENOMIC DNA]</scope>
    <source>
        <strain evidence="1">CA1280</strain>
    </source>
</reference>
<dbReference type="HOGENOM" id="CLU_3175369_0_0_1"/>